<dbReference type="AlphaFoldDB" id="A0A7J5BDA0"/>
<feature type="region of interest" description="Disordered" evidence="2">
    <location>
        <begin position="114"/>
        <end position="177"/>
    </location>
</feature>
<dbReference type="GO" id="GO:0001000">
    <property type="term" value="F:bacterial-type RNA polymerase core enzyme binding"/>
    <property type="evidence" value="ECO:0007669"/>
    <property type="project" value="UniProtKB-UniRule"/>
</dbReference>
<keyword evidence="1" id="KW-0805">Transcription regulation</keyword>
<evidence type="ECO:0000313" key="3">
    <source>
        <dbReference type="EMBL" id="KAB1644161.1"/>
    </source>
</evidence>
<evidence type="ECO:0000256" key="1">
    <source>
        <dbReference type="HAMAP-Rule" id="MF_01483"/>
    </source>
</evidence>
<accession>A0A7J5BDA0</accession>
<dbReference type="InterPro" id="IPR025182">
    <property type="entry name" value="RNApol-bd_RbpA"/>
</dbReference>
<reference evidence="3 4" key="1">
    <citation type="submission" date="2019-09" db="EMBL/GenBank/DDBJ databases">
        <title>Phylogeny of genus Pseudoclavibacter and closely related genus.</title>
        <authorList>
            <person name="Li Y."/>
        </authorList>
    </citation>
    <scope>NUCLEOTIDE SEQUENCE [LARGE SCALE GENOMIC DNA]</scope>
    <source>
        <strain evidence="3 4">KCTC 13959</strain>
    </source>
</reference>
<comment type="caution">
    <text evidence="1">Lacks conserved residue(s) required for the propagation of feature annotation.</text>
</comment>
<sequence>MADRSLRGMRLGSQSLQSDEGVVLVDHQLRTYVSEDGQRFVVTFAADAEAPEVWVSPKTGVEGRLLDEEGDLVPYEAPEQKAQRTHWDMLLERRTAEELEEVLQVRLDYLRERRGTQRDDRREPTAGAPQTSGRATDLTKVPDIANRARALTAAEKEAEEKAAKAAKRKKAAAAKKK</sequence>
<comment type="subunit">
    <text evidence="1">Forms a complex with the RNAP catalytic core and with free principal sigma factors.</text>
</comment>
<dbReference type="InterPro" id="IPR038638">
    <property type="entry name" value="RbpA_sf"/>
</dbReference>
<feature type="compositionally biased region" description="Basic residues" evidence="2">
    <location>
        <begin position="164"/>
        <end position="177"/>
    </location>
</feature>
<protein>
    <recommendedName>
        <fullName evidence="1">RNA polymerase-binding protein RbpA</fullName>
    </recommendedName>
</protein>
<comment type="caution">
    <text evidence="3">The sequence shown here is derived from an EMBL/GenBank/DDBJ whole genome shotgun (WGS) entry which is preliminary data.</text>
</comment>
<evidence type="ECO:0000256" key="2">
    <source>
        <dbReference type="SAM" id="MobiDB-lite"/>
    </source>
</evidence>
<keyword evidence="4" id="KW-1185">Reference proteome</keyword>
<dbReference type="Gene3D" id="2.20.28.270">
    <property type="entry name" value="RNA polymerase-binding protein A"/>
    <property type="match status" value="1"/>
</dbReference>
<feature type="compositionally biased region" description="Basic and acidic residues" evidence="2">
    <location>
        <begin position="114"/>
        <end position="124"/>
    </location>
</feature>
<organism evidence="3 4">
    <name type="scientific">Gulosibacter chungangensis</name>
    <dbReference type="NCBI Taxonomy" id="979746"/>
    <lineage>
        <taxon>Bacteria</taxon>
        <taxon>Bacillati</taxon>
        <taxon>Actinomycetota</taxon>
        <taxon>Actinomycetes</taxon>
        <taxon>Micrococcales</taxon>
        <taxon>Microbacteriaceae</taxon>
        <taxon>Gulosibacter</taxon>
    </lineage>
</organism>
<dbReference type="GO" id="GO:0045893">
    <property type="term" value="P:positive regulation of DNA-templated transcription"/>
    <property type="evidence" value="ECO:0007669"/>
    <property type="project" value="UniProtKB-UniRule"/>
</dbReference>
<dbReference type="HAMAP" id="MF_01483">
    <property type="entry name" value="RbpA"/>
    <property type="match status" value="1"/>
</dbReference>
<keyword evidence="1" id="KW-0804">Transcription</keyword>
<name>A0A7J5BDA0_9MICO</name>
<dbReference type="Pfam" id="PF13397">
    <property type="entry name" value="RbpA"/>
    <property type="match status" value="1"/>
</dbReference>
<dbReference type="Proteomes" id="UP000433493">
    <property type="component" value="Unassembled WGS sequence"/>
</dbReference>
<dbReference type="EMBL" id="WBKB01000002">
    <property type="protein sequence ID" value="KAB1644161.1"/>
    <property type="molecule type" value="Genomic_DNA"/>
</dbReference>
<comment type="function">
    <text evidence="1">Binds to RNA polymerase (RNAP), stimulating transcription from principal, but not alternative sigma factor promoters.</text>
</comment>
<feature type="compositionally biased region" description="Basic and acidic residues" evidence="2">
    <location>
        <begin position="154"/>
        <end position="163"/>
    </location>
</feature>
<dbReference type="OrthoDB" id="3618415at2"/>
<gene>
    <name evidence="1" type="primary">rbpA</name>
    <name evidence="3" type="ORF">F8O05_05125</name>
</gene>
<evidence type="ECO:0000313" key="4">
    <source>
        <dbReference type="Proteomes" id="UP000433493"/>
    </source>
</evidence>
<comment type="similarity">
    <text evidence="1">Belongs to the RNA polymerase-binding protein RbpA family.</text>
</comment>
<proteinExistence type="inferred from homology"/>